<dbReference type="PROSITE" id="PS50893">
    <property type="entry name" value="ABC_TRANSPORTER_2"/>
    <property type="match status" value="1"/>
</dbReference>
<dbReference type="CDD" id="cd03225">
    <property type="entry name" value="ABC_cobalt_CbiO_domain1"/>
    <property type="match status" value="1"/>
</dbReference>
<sequence>MGRDVPNSPERLAAAQPLVAENLSRGSGHPAFSLTVAAGSCVALSGPSGSGKSALLRLIADLDPGTGTARIAELVRETMPANRWRRLVTYVAADSGWWTSPVSAHMADPEAARRLLAELGMSESLMKAVPDNVSSGERQRLSLVRALIQRPRFLLLDEPTSALDPESTLQVEELLMRVKQEGTGLLIVSHDPAQVARIADRHYVLSRTGLAEANP</sequence>
<gene>
    <name evidence="6" type="ORF">FHS81_002739</name>
</gene>
<dbReference type="InterPro" id="IPR027417">
    <property type="entry name" value="P-loop_NTPase"/>
</dbReference>
<reference evidence="6 7" key="1">
    <citation type="submission" date="2020-08" db="EMBL/GenBank/DDBJ databases">
        <title>Genomic Encyclopedia of Type Strains, Phase IV (KMG-IV): sequencing the most valuable type-strain genomes for metagenomic binning, comparative biology and taxonomic classification.</title>
        <authorList>
            <person name="Goeker M."/>
        </authorList>
    </citation>
    <scope>NUCLEOTIDE SEQUENCE [LARGE SCALE GENOMIC DNA]</scope>
    <source>
        <strain evidence="6 7">DSM 28760</strain>
    </source>
</reference>
<dbReference type="SUPFAM" id="SSF52540">
    <property type="entry name" value="P-loop containing nucleoside triphosphate hydrolases"/>
    <property type="match status" value="1"/>
</dbReference>
<dbReference type="Gene3D" id="3.40.50.300">
    <property type="entry name" value="P-loop containing nucleotide triphosphate hydrolases"/>
    <property type="match status" value="1"/>
</dbReference>
<evidence type="ECO:0000256" key="2">
    <source>
        <dbReference type="ARBA" id="ARBA00022448"/>
    </source>
</evidence>
<dbReference type="AlphaFoldDB" id="A0A7W6EID0"/>
<dbReference type="EMBL" id="JACICC010000007">
    <property type="protein sequence ID" value="MBB3810637.1"/>
    <property type="molecule type" value="Genomic_DNA"/>
</dbReference>
<accession>A0A7W6EID0</accession>
<dbReference type="Pfam" id="PF00005">
    <property type="entry name" value="ABC_tran"/>
    <property type="match status" value="1"/>
</dbReference>
<evidence type="ECO:0000259" key="5">
    <source>
        <dbReference type="PROSITE" id="PS50893"/>
    </source>
</evidence>
<dbReference type="SMART" id="SM00382">
    <property type="entry name" value="AAA"/>
    <property type="match status" value="1"/>
</dbReference>
<evidence type="ECO:0000313" key="6">
    <source>
        <dbReference type="EMBL" id="MBB3810637.1"/>
    </source>
</evidence>
<dbReference type="GO" id="GO:0016020">
    <property type="term" value="C:membrane"/>
    <property type="evidence" value="ECO:0007669"/>
    <property type="project" value="InterPro"/>
</dbReference>
<name>A0A7W6EID0_9HYPH</name>
<keyword evidence="7" id="KW-1185">Reference proteome</keyword>
<dbReference type="GO" id="GO:0005524">
    <property type="term" value="F:ATP binding"/>
    <property type="evidence" value="ECO:0007669"/>
    <property type="project" value="UniProtKB-KW"/>
</dbReference>
<comment type="caution">
    <text evidence="6">The sequence shown here is derived from an EMBL/GenBank/DDBJ whole genome shotgun (WGS) entry which is preliminary data.</text>
</comment>
<dbReference type="InterPro" id="IPR003439">
    <property type="entry name" value="ABC_transporter-like_ATP-bd"/>
</dbReference>
<feature type="domain" description="ABC transporter" evidence="5">
    <location>
        <begin position="13"/>
        <end position="215"/>
    </location>
</feature>
<keyword evidence="4" id="KW-0067">ATP-binding</keyword>
<dbReference type="InterPro" id="IPR003593">
    <property type="entry name" value="AAA+_ATPase"/>
</dbReference>
<dbReference type="InterPro" id="IPR017871">
    <property type="entry name" value="ABC_transporter-like_CS"/>
</dbReference>
<protein>
    <submittedName>
        <fullName evidence="6">ABC-type multidrug transport system ATPase subunit</fullName>
    </submittedName>
</protein>
<dbReference type="PANTHER" id="PTHR43119:SF1">
    <property type="entry name" value="ABC TRANSPORTER DOMAIN-CONTAINING PROTEIN"/>
    <property type="match status" value="1"/>
</dbReference>
<dbReference type="RefSeq" id="WP_343052488.1">
    <property type="nucleotide sequence ID" value="NZ_JACICC010000007.1"/>
</dbReference>
<dbReference type="Proteomes" id="UP000537592">
    <property type="component" value="Unassembled WGS sequence"/>
</dbReference>
<dbReference type="PANTHER" id="PTHR43119">
    <property type="entry name" value="ABC TRANSPORT PROTEIN ATP-BINDING COMPONENT-RELATED"/>
    <property type="match status" value="1"/>
</dbReference>
<dbReference type="GO" id="GO:0055085">
    <property type="term" value="P:transmembrane transport"/>
    <property type="evidence" value="ECO:0007669"/>
    <property type="project" value="InterPro"/>
</dbReference>
<dbReference type="InterPro" id="IPR015856">
    <property type="entry name" value="ABC_transpr_CbiO/EcfA_su"/>
</dbReference>
<evidence type="ECO:0000256" key="1">
    <source>
        <dbReference type="ARBA" id="ARBA00005417"/>
    </source>
</evidence>
<evidence type="ECO:0000313" key="7">
    <source>
        <dbReference type="Proteomes" id="UP000537592"/>
    </source>
</evidence>
<dbReference type="PROSITE" id="PS00211">
    <property type="entry name" value="ABC_TRANSPORTER_1"/>
    <property type="match status" value="1"/>
</dbReference>
<organism evidence="6 7">
    <name type="scientific">Pseudochelatococcus contaminans</name>
    <dbReference type="NCBI Taxonomy" id="1538103"/>
    <lineage>
        <taxon>Bacteria</taxon>
        <taxon>Pseudomonadati</taxon>
        <taxon>Pseudomonadota</taxon>
        <taxon>Alphaproteobacteria</taxon>
        <taxon>Hyphomicrobiales</taxon>
        <taxon>Chelatococcaceae</taxon>
        <taxon>Pseudochelatococcus</taxon>
    </lineage>
</organism>
<evidence type="ECO:0000256" key="4">
    <source>
        <dbReference type="ARBA" id="ARBA00022840"/>
    </source>
</evidence>
<comment type="similarity">
    <text evidence="1">Belongs to the ABC transporter superfamily.</text>
</comment>
<proteinExistence type="inferred from homology"/>
<keyword evidence="3" id="KW-0547">Nucleotide-binding</keyword>
<evidence type="ECO:0000256" key="3">
    <source>
        <dbReference type="ARBA" id="ARBA00022741"/>
    </source>
</evidence>
<keyword evidence="2" id="KW-0813">Transport</keyword>
<dbReference type="GO" id="GO:0016887">
    <property type="term" value="F:ATP hydrolysis activity"/>
    <property type="evidence" value="ECO:0007669"/>
    <property type="project" value="InterPro"/>
</dbReference>